<feature type="signal peptide" evidence="2">
    <location>
        <begin position="1"/>
        <end position="23"/>
    </location>
</feature>
<dbReference type="PROSITE" id="PS51257">
    <property type="entry name" value="PROKAR_LIPOPROTEIN"/>
    <property type="match status" value="1"/>
</dbReference>
<evidence type="ECO:0000313" key="4">
    <source>
        <dbReference type="Proteomes" id="UP000095300"/>
    </source>
</evidence>
<gene>
    <name evidence="3" type="primary">106094754</name>
</gene>
<accession>A0A1I8NYJ4</accession>
<feature type="region of interest" description="Disordered" evidence="1">
    <location>
        <begin position="97"/>
        <end position="120"/>
    </location>
</feature>
<dbReference type="KEGG" id="scac:106094754"/>
<evidence type="ECO:0000313" key="3">
    <source>
        <dbReference type="EnsemblMetazoa" id="SCAU003207-PA"/>
    </source>
</evidence>
<sequence>MDKSQTTFLFLYLISSSCLMAYAAPRPQDLDDEEDVNGVNEVIPKFINQSLDYNAVVGHFKDFFMYLPVMFTTLKETMSGFPKFAEGVKILSSSIGPTPEEPNCKCKASTPTVLSSNDID</sequence>
<dbReference type="VEuPathDB" id="VectorBase:SCAU003207"/>
<proteinExistence type="predicted"/>
<name>A0A1I8NYJ4_STOCA</name>
<dbReference type="AlphaFoldDB" id="A0A1I8NYJ4"/>
<dbReference type="Proteomes" id="UP000095300">
    <property type="component" value="Unassembled WGS sequence"/>
</dbReference>
<organism evidence="3 4">
    <name type="scientific">Stomoxys calcitrans</name>
    <name type="common">Stable fly</name>
    <name type="synonym">Conops calcitrans</name>
    <dbReference type="NCBI Taxonomy" id="35570"/>
    <lineage>
        <taxon>Eukaryota</taxon>
        <taxon>Metazoa</taxon>
        <taxon>Ecdysozoa</taxon>
        <taxon>Arthropoda</taxon>
        <taxon>Hexapoda</taxon>
        <taxon>Insecta</taxon>
        <taxon>Pterygota</taxon>
        <taxon>Neoptera</taxon>
        <taxon>Endopterygota</taxon>
        <taxon>Diptera</taxon>
        <taxon>Brachycera</taxon>
        <taxon>Muscomorpha</taxon>
        <taxon>Muscoidea</taxon>
        <taxon>Muscidae</taxon>
        <taxon>Stomoxys</taxon>
    </lineage>
</organism>
<evidence type="ECO:0000256" key="2">
    <source>
        <dbReference type="SAM" id="SignalP"/>
    </source>
</evidence>
<feature type="compositionally biased region" description="Polar residues" evidence="1">
    <location>
        <begin position="109"/>
        <end position="120"/>
    </location>
</feature>
<evidence type="ECO:0000256" key="1">
    <source>
        <dbReference type="SAM" id="MobiDB-lite"/>
    </source>
</evidence>
<dbReference type="OrthoDB" id="7979235at2759"/>
<keyword evidence="2" id="KW-0732">Signal</keyword>
<reference evidence="3" key="1">
    <citation type="submission" date="2020-05" db="UniProtKB">
        <authorList>
            <consortium name="EnsemblMetazoa"/>
        </authorList>
    </citation>
    <scope>IDENTIFICATION</scope>
    <source>
        <strain evidence="3">USDA</strain>
    </source>
</reference>
<protein>
    <submittedName>
        <fullName evidence="3">Uncharacterized protein</fullName>
    </submittedName>
</protein>
<dbReference type="EnsemblMetazoa" id="SCAU003207-RA">
    <property type="protein sequence ID" value="SCAU003207-PA"/>
    <property type="gene ID" value="SCAU003207"/>
</dbReference>
<feature type="chain" id="PRO_5009325692" evidence="2">
    <location>
        <begin position="24"/>
        <end position="120"/>
    </location>
</feature>
<keyword evidence="4" id="KW-1185">Reference proteome</keyword>